<reference evidence="3" key="1">
    <citation type="journal article" date="2025" name="Foods">
        <title>Unveiling the Microbial Signatures of Arabica Coffee Cherries: Insights into Ripeness Specific Diversity, Functional Traits, and Implications for Quality and Safety.</title>
        <authorList>
            <consortium name="RefSeq"/>
            <person name="Tenea G.N."/>
            <person name="Cifuentes V."/>
            <person name="Reyes P."/>
            <person name="Cevallos-Vallejos M."/>
        </authorList>
    </citation>
    <scope>NUCLEOTIDE SEQUENCE [LARGE SCALE GENOMIC DNA]</scope>
</reference>
<dbReference type="OrthoDB" id="1478287at2759"/>
<keyword evidence="3" id="KW-1185">Reference proteome</keyword>
<reference evidence="4" key="2">
    <citation type="submission" date="2025-08" db="UniProtKB">
        <authorList>
            <consortium name="RefSeq"/>
        </authorList>
    </citation>
    <scope>IDENTIFICATION</scope>
    <source>
        <tissue evidence="4">Leaves</tissue>
    </source>
</reference>
<proteinExistence type="predicted"/>
<dbReference type="PANTHER" id="PTHR15140:SF37">
    <property type="entry name" value="UBIQUITIN-LIKE DOMAIN-CONTAINING PROTEIN"/>
    <property type="match status" value="1"/>
</dbReference>
<dbReference type="Pfam" id="PF00931">
    <property type="entry name" value="NB-ARC"/>
    <property type="match status" value="1"/>
</dbReference>
<dbReference type="SUPFAM" id="SSF52058">
    <property type="entry name" value="L domain-like"/>
    <property type="match status" value="1"/>
</dbReference>
<accession>A0A6P6TBH8</accession>
<dbReference type="Gene3D" id="3.80.10.10">
    <property type="entry name" value="Ribonuclease Inhibitor"/>
    <property type="match status" value="1"/>
</dbReference>
<dbReference type="SUPFAM" id="SSF52540">
    <property type="entry name" value="P-loop containing nucleoside triphosphate hydrolases"/>
    <property type="match status" value="1"/>
</dbReference>
<organism evidence="3 4">
    <name type="scientific">Coffea arabica</name>
    <name type="common">Arabian coffee</name>
    <dbReference type="NCBI Taxonomy" id="13443"/>
    <lineage>
        <taxon>Eukaryota</taxon>
        <taxon>Viridiplantae</taxon>
        <taxon>Streptophyta</taxon>
        <taxon>Embryophyta</taxon>
        <taxon>Tracheophyta</taxon>
        <taxon>Spermatophyta</taxon>
        <taxon>Magnoliopsida</taxon>
        <taxon>eudicotyledons</taxon>
        <taxon>Gunneridae</taxon>
        <taxon>Pentapetalae</taxon>
        <taxon>asterids</taxon>
        <taxon>lamiids</taxon>
        <taxon>Gentianales</taxon>
        <taxon>Rubiaceae</taxon>
        <taxon>Ixoroideae</taxon>
        <taxon>Gardenieae complex</taxon>
        <taxon>Bertiereae - Coffeeae clade</taxon>
        <taxon>Coffeeae</taxon>
        <taxon>Coffea</taxon>
    </lineage>
</organism>
<dbReference type="InterPro" id="IPR032675">
    <property type="entry name" value="LRR_dom_sf"/>
</dbReference>
<evidence type="ECO:0000256" key="1">
    <source>
        <dbReference type="ARBA" id="ARBA00022614"/>
    </source>
</evidence>
<dbReference type="Gene3D" id="3.40.50.300">
    <property type="entry name" value="P-loop containing nucleotide triphosphate hydrolases"/>
    <property type="match status" value="1"/>
</dbReference>
<sequence length="517" mass="59623">MTRDEIGEKLYKRLKGKRYLVVIDDIWDFGSWSTMKWYFPDDMIGSKILITSQIKDAVLEISPRNSVHFLRFLTHDESWNLFESKVFTNETCPEELMELGSEIVAKCEGLPLAIVVLAGLAKAKDEKFLQPSCGYSQISTSPRTRPILYHYFNAGKELTAGIQAYRIPDYCKCFHSYWFHSFKKNDVILHRSIFTDWRRSLVYKLLRVLDLGYMMLEDFPMEIVKLVHLKYLALLIYSIRKLPPLSSLWNLETFILDTEKGQRVILPQDIWRMIKLRHLHISGELDFQSTSLTSSTISVLCNLQSISHLCPSGSIQDVLARIPNVTNLACHLTLSNTTEHLEFPDLSSLELLETLKFHYQTYGMVPFSVPEPSKFPPHLKKLTLIGSHIDWKGMSVIGMLPNLEILKIKDNFFNGPKWETGDEGFCHLKFLKLSHTDLQQWIASSSSFPSLEQLVLNGCLDLEEIPSSLEEIYTLEIIEVYHSCQSVADSARRLQEIQSYMGNDELKVLIHPNFEEE</sequence>
<feature type="domain" description="NB-ARC" evidence="2">
    <location>
        <begin position="5"/>
        <end position="91"/>
    </location>
</feature>
<dbReference type="PANTHER" id="PTHR15140">
    <property type="entry name" value="TUBULIN-SPECIFIC CHAPERONE E"/>
    <property type="match status" value="1"/>
</dbReference>
<dbReference type="GeneID" id="113699633"/>
<keyword evidence="1" id="KW-0433">Leucine-rich repeat</keyword>
<dbReference type="AlphaFoldDB" id="A0A6P6TBH8"/>
<dbReference type="InterPro" id="IPR042197">
    <property type="entry name" value="Apaf_helical"/>
</dbReference>
<evidence type="ECO:0000259" key="2">
    <source>
        <dbReference type="Pfam" id="PF00931"/>
    </source>
</evidence>
<name>A0A6P6TBH8_COFAR</name>
<evidence type="ECO:0000313" key="3">
    <source>
        <dbReference type="Proteomes" id="UP001652660"/>
    </source>
</evidence>
<dbReference type="Gene3D" id="1.10.8.430">
    <property type="entry name" value="Helical domain of apoptotic protease-activating factors"/>
    <property type="match status" value="1"/>
</dbReference>
<dbReference type="GO" id="GO:0043531">
    <property type="term" value="F:ADP binding"/>
    <property type="evidence" value="ECO:0007669"/>
    <property type="project" value="InterPro"/>
</dbReference>
<dbReference type="InterPro" id="IPR002182">
    <property type="entry name" value="NB-ARC"/>
</dbReference>
<dbReference type="PRINTS" id="PR00364">
    <property type="entry name" value="DISEASERSIST"/>
</dbReference>
<protein>
    <submittedName>
        <fullName evidence="4">Late blight resistance protein homolog R1B-13</fullName>
    </submittedName>
</protein>
<evidence type="ECO:0000313" key="4">
    <source>
        <dbReference type="RefSeq" id="XP_027075804.1"/>
    </source>
</evidence>
<gene>
    <name evidence="4" type="primary">LOC113699633</name>
</gene>
<dbReference type="RefSeq" id="XP_027075804.1">
    <property type="nucleotide sequence ID" value="XM_027220003.1"/>
</dbReference>
<dbReference type="Proteomes" id="UP001652660">
    <property type="component" value="Chromosome 7c"/>
</dbReference>
<dbReference type="InterPro" id="IPR027417">
    <property type="entry name" value="P-loop_NTPase"/>
</dbReference>